<protein>
    <submittedName>
        <fullName evidence="1">Uncharacterized protein</fullName>
    </submittedName>
</protein>
<evidence type="ECO:0000313" key="1">
    <source>
        <dbReference type="EMBL" id="CAD8840386.1"/>
    </source>
</evidence>
<dbReference type="EMBL" id="HBFQ01021105">
    <property type="protein sequence ID" value="CAD8840386.1"/>
    <property type="molecule type" value="Transcribed_RNA"/>
</dbReference>
<reference evidence="1" key="1">
    <citation type="submission" date="2021-01" db="EMBL/GenBank/DDBJ databases">
        <authorList>
            <person name="Corre E."/>
            <person name="Pelletier E."/>
            <person name="Niang G."/>
            <person name="Scheremetjew M."/>
            <person name="Finn R."/>
            <person name="Kale V."/>
            <person name="Holt S."/>
            <person name="Cochrane G."/>
            <person name="Meng A."/>
            <person name="Brown T."/>
            <person name="Cohen L."/>
        </authorList>
    </citation>
    <scope>NUCLEOTIDE SEQUENCE</scope>
</reference>
<name>A0A7S1F393_NOCSC</name>
<organism evidence="1">
    <name type="scientific">Noctiluca scintillans</name>
    <name type="common">Sea sparkle</name>
    <name type="synonym">Red tide dinoflagellate</name>
    <dbReference type="NCBI Taxonomy" id="2966"/>
    <lineage>
        <taxon>Eukaryota</taxon>
        <taxon>Sar</taxon>
        <taxon>Alveolata</taxon>
        <taxon>Dinophyceae</taxon>
        <taxon>Noctilucales</taxon>
        <taxon>Noctilucaceae</taxon>
        <taxon>Noctiluca</taxon>
    </lineage>
</organism>
<proteinExistence type="predicted"/>
<gene>
    <name evidence="1" type="ORF">NSCI0253_LOCUS14734</name>
</gene>
<dbReference type="AlphaFoldDB" id="A0A7S1F393"/>
<accession>A0A7S1F393</accession>
<sequence length="277" mass="30355">MRSTPAVFVSGVSSPEVELGGSVIRRPRPCAQPFRERQSWTSTLATWSAVGCLAGTARRSRALGSSRRRKCGRSQVRWFALNATGDEVSTVQRPLTLHAPPEVPEHLPAHAYPPDRSISTELAFAWQDESLQVTDIASASTCCALDARSEPHSARAEDPVHRLWCGGVRPSQTPARRVGGVRCRGVRAHPMRSRWSTSRTGRRATGARLRRVVFESPPPPSFDPSRQSGKVQVSLYQERIGGAKRRVSASNAASSKEELCSARSCEEEEEEEGGKRC</sequence>